<dbReference type="InterPro" id="IPR018376">
    <property type="entry name" value="Enoyl-CoA_hyd/isom_CS"/>
</dbReference>
<evidence type="ECO:0000256" key="1">
    <source>
        <dbReference type="ARBA" id="ARBA00005189"/>
    </source>
</evidence>
<dbReference type="Pfam" id="PF00378">
    <property type="entry name" value="ECH_1"/>
    <property type="match status" value="1"/>
</dbReference>
<dbReference type="InterPro" id="IPR029045">
    <property type="entry name" value="ClpP/crotonase-like_dom_sf"/>
</dbReference>
<evidence type="ECO:0000313" key="6">
    <source>
        <dbReference type="Proteomes" id="UP001158066"/>
    </source>
</evidence>
<evidence type="ECO:0000256" key="3">
    <source>
        <dbReference type="ARBA" id="ARBA00023239"/>
    </source>
</evidence>
<keyword evidence="3" id="KW-0456">Lyase</keyword>
<protein>
    <submittedName>
        <fullName evidence="5">Enoyl-CoA hydratase</fullName>
    </submittedName>
</protein>
<keyword evidence="6" id="KW-1185">Reference proteome</keyword>
<evidence type="ECO:0000256" key="2">
    <source>
        <dbReference type="ARBA" id="ARBA00005254"/>
    </source>
</evidence>
<dbReference type="EMBL" id="FXUF01000007">
    <property type="protein sequence ID" value="SMP58833.1"/>
    <property type="molecule type" value="Genomic_DNA"/>
</dbReference>
<dbReference type="AlphaFoldDB" id="A0AA46AJ70"/>
<accession>A0AA46AJ70</accession>
<dbReference type="FunFam" id="3.90.226.10:FF:000009">
    <property type="entry name" value="Carnitinyl-CoA dehydratase"/>
    <property type="match status" value="1"/>
</dbReference>
<evidence type="ECO:0000313" key="5">
    <source>
        <dbReference type="EMBL" id="SMP58833.1"/>
    </source>
</evidence>
<sequence length="269" mass="29584">MKQRRLVERGVGMTTENLLVEVTDQVAVVKMNRPKVLNALNSEVLKEIEATMTQLENSPEVRVIVLTGEGKAFVAGADIGEMKDLSPQEARDFSNLGHRVFIQIHTLEVPVIAALNGFTLGGGLELALACDFRYASEEAKLGFPEASLGIITGFGGTQFAARAFGLSRTKELIYTGEMITAHQALNCGLVNRVFPHDDLMAETMAVARRIIRNSPEAISLAKEAIVKGYDLGLREALELESDYFSACFALGAHRDRMKAFLENRKERKK</sequence>
<comment type="caution">
    <text evidence="5">The sequence shown here is derived from an EMBL/GenBank/DDBJ whole genome shotgun (WGS) entry which is preliminary data.</text>
</comment>
<reference evidence="5" key="1">
    <citation type="submission" date="2017-05" db="EMBL/GenBank/DDBJ databases">
        <authorList>
            <person name="Varghese N."/>
            <person name="Submissions S."/>
        </authorList>
    </citation>
    <scope>NUCLEOTIDE SEQUENCE</scope>
    <source>
        <strain evidence="5">Su22</strain>
    </source>
</reference>
<dbReference type="SUPFAM" id="SSF52096">
    <property type="entry name" value="ClpP/crotonase"/>
    <property type="match status" value="1"/>
</dbReference>
<gene>
    <name evidence="5" type="ORF">SAMN06296020_107131</name>
</gene>
<evidence type="ECO:0000256" key="4">
    <source>
        <dbReference type="RuleBase" id="RU003707"/>
    </source>
</evidence>
<dbReference type="GO" id="GO:0006635">
    <property type="term" value="P:fatty acid beta-oxidation"/>
    <property type="evidence" value="ECO:0007669"/>
    <property type="project" value="TreeGrafter"/>
</dbReference>
<dbReference type="Proteomes" id="UP001158066">
    <property type="component" value="Unassembled WGS sequence"/>
</dbReference>
<name>A0AA46AJ70_9CLOT</name>
<proteinExistence type="inferred from homology"/>
<dbReference type="PANTHER" id="PTHR11941">
    <property type="entry name" value="ENOYL-COA HYDRATASE-RELATED"/>
    <property type="match status" value="1"/>
</dbReference>
<dbReference type="InterPro" id="IPR001753">
    <property type="entry name" value="Enoyl-CoA_hydra/iso"/>
</dbReference>
<dbReference type="Gene3D" id="3.90.226.10">
    <property type="entry name" value="2-enoyl-CoA Hydratase, Chain A, domain 1"/>
    <property type="match status" value="1"/>
</dbReference>
<dbReference type="GO" id="GO:0016829">
    <property type="term" value="F:lyase activity"/>
    <property type="evidence" value="ECO:0007669"/>
    <property type="project" value="UniProtKB-KW"/>
</dbReference>
<comment type="similarity">
    <text evidence="2 4">Belongs to the enoyl-CoA hydratase/isomerase family.</text>
</comment>
<organism evidence="5 6">
    <name type="scientific">Anoxynatronum buryatiense</name>
    <dbReference type="NCBI Taxonomy" id="489973"/>
    <lineage>
        <taxon>Bacteria</taxon>
        <taxon>Bacillati</taxon>
        <taxon>Bacillota</taxon>
        <taxon>Clostridia</taxon>
        <taxon>Eubacteriales</taxon>
        <taxon>Clostridiaceae</taxon>
        <taxon>Anoxynatronum</taxon>
    </lineage>
</organism>
<dbReference type="CDD" id="cd06558">
    <property type="entry name" value="crotonase-like"/>
    <property type="match status" value="1"/>
</dbReference>
<comment type="pathway">
    <text evidence="1">Lipid metabolism.</text>
</comment>
<dbReference type="PANTHER" id="PTHR11941:SF54">
    <property type="entry name" value="ENOYL-COA HYDRATASE, MITOCHONDRIAL"/>
    <property type="match status" value="1"/>
</dbReference>
<dbReference type="PROSITE" id="PS00166">
    <property type="entry name" value="ENOYL_COA_HYDRATASE"/>
    <property type="match status" value="1"/>
</dbReference>